<dbReference type="PANTHER" id="PTHR42204:SF1">
    <property type="entry name" value="INTEGRAL MEMBRANE PROTEIN"/>
    <property type="match status" value="1"/>
</dbReference>
<dbReference type="EMBL" id="CP026309">
    <property type="protein sequence ID" value="AUV82353.1"/>
    <property type="molecule type" value="Genomic_DNA"/>
</dbReference>
<keyword evidence="1" id="KW-1133">Transmembrane helix</keyword>
<dbReference type="RefSeq" id="WP_103426042.1">
    <property type="nucleotide sequence ID" value="NZ_CP026309.1"/>
</dbReference>
<name>A0A2I8VK96_9EURY</name>
<feature type="transmembrane region" description="Helical" evidence="1">
    <location>
        <begin position="27"/>
        <end position="51"/>
    </location>
</feature>
<feature type="transmembrane region" description="Helical" evidence="1">
    <location>
        <begin position="143"/>
        <end position="161"/>
    </location>
</feature>
<feature type="transmembrane region" description="Helical" evidence="1">
    <location>
        <begin position="321"/>
        <end position="342"/>
    </location>
</feature>
<evidence type="ECO:0000313" key="4">
    <source>
        <dbReference type="Proteomes" id="UP000236584"/>
    </source>
</evidence>
<dbReference type="GeneID" id="35592916"/>
<proteinExistence type="predicted"/>
<evidence type="ECO:0000256" key="1">
    <source>
        <dbReference type="SAM" id="Phobius"/>
    </source>
</evidence>
<feature type="transmembrane region" description="Helical" evidence="1">
    <location>
        <begin position="241"/>
        <end position="268"/>
    </location>
</feature>
<reference evidence="3 4" key="1">
    <citation type="submission" date="2018-01" db="EMBL/GenBank/DDBJ databases">
        <title>Complete genome sequence of Salinigranum rubrum GX10T, an extremely halophilic archaeon isolated from a marine solar saltern.</title>
        <authorList>
            <person name="Han S."/>
        </authorList>
    </citation>
    <scope>NUCLEOTIDE SEQUENCE [LARGE SCALE GENOMIC DNA]</scope>
    <source>
        <strain evidence="3 4">GX10</strain>
    </source>
</reference>
<feature type="transmembrane region" description="Helical" evidence="1">
    <location>
        <begin position="167"/>
        <end position="187"/>
    </location>
</feature>
<gene>
    <name evidence="3" type="ORF">C2R22_12455</name>
</gene>
<feature type="transmembrane region" description="Helical" evidence="1">
    <location>
        <begin position="111"/>
        <end position="131"/>
    </location>
</feature>
<dbReference type="Pfam" id="PF01970">
    <property type="entry name" value="TctA"/>
    <property type="match status" value="1"/>
</dbReference>
<feature type="transmembrane region" description="Helical" evidence="1">
    <location>
        <begin position="280"/>
        <end position="301"/>
    </location>
</feature>
<dbReference type="OrthoDB" id="53365at2157"/>
<dbReference type="PANTHER" id="PTHR42204">
    <property type="entry name" value="INTEGRAL MEMBRANE PROTEIN"/>
    <property type="match status" value="1"/>
</dbReference>
<protein>
    <recommendedName>
        <fullName evidence="2">DUF112 domain-containing protein</fullName>
    </recommendedName>
</protein>
<dbReference type="KEGG" id="srub:C2R22_12455"/>
<feature type="transmembrane region" description="Helical" evidence="1">
    <location>
        <begin position="194"/>
        <end position="215"/>
    </location>
</feature>
<sequence length="413" mass="40349">MAGAVLTVALSLPFERAGTLLAYTLAGVALGTVSGLVPGVHANAFALLLAATAPTLSGPSTGVACAVLAAGVTHTFLDVVPALALGVPDAAMAAGSLPGHRLVLGGRGREALRLSALGSGGALLVALPVAVPLTALVRRHETLLTASLPLVLAGVFGLLVLSERRPWRMVAAAFLVVLSGALGLATLDRPFDGLVSVGGVLTPLFGGLFGVPVLVDAARGGGVPPQEGTALAAGPWTVGRAAAAGVAGGGLVGYLPGVSAGVAATLALPFAGRDAPDRTYVVATSGANTATAVFALFSLVALDAPRTGVTVALREVGPPPLSTLLAATVVAGVVSAVLVPALGDRYLVAAGRVGPRLTSLVACGLLCLLSGLFAGVEGVVVLVAAGVVGLLPVRLGVRRVHLMGVLAVPLAVG</sequence>
<organism evidence="3 4">
    <name type="scientific">Salinigranum rubrum</name>
    <dbReference type="NCBI Taxonomy" id="755307"/>
    <lineage>
        <taxon>Archaea</taxon>
        <taxon>Methanobacteriati</taxon>
        <taxon>Methanobacteriota</taxon>
        <taxon>Stenosarchaea group</taxon>
        <taxon>Halobacteria</taxon>
        <taxon>Halobacteriales</taxon>
        <taxon>Haloferacaceae</taxon>
        <taxon>Salinigranum</taxon>
    </lineage>
</organism>
<keyword evidence="1" id="KW-0812">Transmembrane</keyword>
<dbReference type="InterPro" id="IPR002823">
    <property type="entry name" value="DUF112_TM"/>
</dbReference>
<feature type="transmembrane region" description="Helical" evidence="1">
    <location>
        <begin position="63"/>
        <end position="87"/>
    </location>
</feature>
<keyword evidence="1" id="KW-0472">Membrane</keyword>
<dbReference type="AlphaFoldDB" id="A0A2I8VK96"/>
<evidence type="ECO:0000259" key="2">
    <source>
        <dbReference type="Pfam" id="PF01970"/>
    </source>
</evidence>
<feature type="domain" description="DUF112" evidence="2">
    <location>
        <begin position="21"/>
        <end position="403"/>
    </location>
</feature>
<dbReference type="Proteomes" id="UP000236584">
    <property type="component" value="Chromosome"/>
</dbReference>
<accession>A0A2I8VK96</accession>
<keyword evidence="4" id="KW-1185">Reference proteome</keyword>
<evidence type="ECO:0000313" key="3">
    <source>
        <dbReference type="EMBL" id="AUV82353.1"/>
    </source>
</evidence>